<evidence type="ECO:0000313" key="1">
    <source>
        <dbReference type="EMBL" id="GCC39208.1"/>
    </source>
</evidence>
<evidence type="ECO:0000313" key="2">
    <source>
        <dbReference type="Proteomes" id="UP000287033"/>
    </source>
</evidence>
<comment type="caution">
    <text evidence="1">The sequence shown here is derived from an EMBL/GenBank/DDBJ whole genome shotgun (WGS) entry which is preliminary data.</text>
</comment>
<keyword evidence="2" id="KW-1185">Reference proteome</keyword>
<dbReference type="AlphaFoldDB" id="A0A401T982"/>
<sequence>MEDKGPLTEIISLYPNYEKQLRPLQLLDPYLLCMALSGVVEFPLTRPGRNLPAELLPVWVHRLFRGIRT</sequence>
<organism evidence="1 2">
    <name type="scientific">Chiloscyllium punctatum</name>
    <name type="common">Brownbanded bambooshark</name>
    <name type="synonym">Hemiscyllium punctatum</name>
    <dbReference type="NCBI Taxonomy" id="137246"/>
    <lineage>
        <taxon>Eukaryota</taxon>
        <taxon>Metazoa</taxon>
        <taxon>Chordata</taxon>
        <taxon>Craniata</taxon>
        <taxon>Vertebrata</taxon>
        <taxon>Chondrichthyes</taxon>
        <taxon>Elasmobranchii</taxon>
        <taxon>Galeomorphii</taxon>
        <taxon>Galeoidea</taxon>
        <taxon>Orectolobiformes</taxon>
        <taxon>Hemiscylliidae</taxon>
        <taxon>Chiloscyllium</taxon>
    </lineage>
</organism>
<name>A0A401T982_CHIPU</name>
<proteinExistence type="predicted"/>
<protein>
    <submittedName>
        <fullName evidence="1">Uncharacterized protein</fullName>
    </submittedName>
</protein>
<gene>
    <name evidence="1" type="ORF">chiPu_0023279</name>
</gene>
<dbReference type="Proteomes" id="UP000287033">
    <property type="component" value="Unassembled WGS sequence"/>
</dbReference>
<accession>A0A401T982</accession>
<feature type="non-terminal residue" evidence="1">
    <location>
        <position position="69"/>
    </location>
</feature>
<reference evidence="1 2" key="1">
    <citation type="journal article" date="2018" name="Nat. Ecol. Evol.">
        <title>Shark genomes provide insights into elasmobranch evolution and the origin of vertebrates.</title>
        <authorList>
            <person name="Hara Y"/>
            <person name="Yamaguchi K"/>
            <person name="Onimaru K"/>
            <person name="Kadota M"/>
            <person name="Koyanagi M"/>
            <person name="Keeley SD"/>
            <person name="Tatsumi K"/>
            <person name="Tanaka K"/>
            <person name="Motone F"/>
            <person name="Kageyama Y"/>
            <person name="Nozu R"/>
            <person name="Adachi N"/>
            <person name="Nishimura O"/>
            <person name="Nakagawa R"/>
            <person name="Tanegashima C"/>
            <person name="Kiyatake I"/>
            <person name="Matsumoto R"/>
            <person name="Murakumo K"/>
            <person name="Nishida K"/>
            <person name="Terakita A"/>
            <person name="Kuratani S"/>
            <person name="Sato K"/>
            <person name="Hyodo S Kuraku.S."/>
        </authorList>
    </citation>
    <scope>NUCLEOTIDE SEQUENCE [LARGE SCALE GENOMIC DNA]</scope>
</reference>
<dbReference type="EMBL" id="BEZZ01018453">
    <property type="protein sequence ID" value="GCC39208.1"/>
    <property type="molecule type" value="Genomic_DNA"/>
</dbReference>